<gene>
    <name evidence="1" type="ORF">ACFO0B_20960</name>
</gene>
<dbReference type="InterPro" id="IPR046036">
    <property type="entry name" value="DUF5994"/>
</dbReference>
<dbReference type="Pfam" id="PF19457">
    <property type="entry name" value="DUF5994"/>
    <property type="match status" value="1"/>
</dbReference>
<keyword evidence="2" id="KW-1185">Reference proteome</keyword>
<dbReference type="EMBL" id="JBHSAX010000017">
    <property type="protein sequence ID" value="MFC3964461.1"/>
    <property type="molecule type" value="Genomic_DNA"/>
</dbReference>
<protein>
    <submittedName>
        <fullName evidence="1">DUF5994 family protein</fullName>
    </submittedName>
</protein>
<evidence type="ECO:0000313" key="1">
    <source>
        <dbReference type="EMBL" id="MFC3964461.1"/>
    </source>
</evidence>
<name>A0ABV8DY65_9NOCA</name>
<sequence length="128" mass="13920">MTPRAPHLQLHPDPSSYLDATWWPESTDLATELPDLITALQLRAGPIWRVVYDPALWSPAERDLVLDERVIRLDPYPFEMFGTVYVCGTNGSVVVIQAVPVAAPEPTGAGPQPRPVTDHAAMGVAPAL</sequence>
<comment type="caution">
    <text evidence="1">The sequence shown here is derived from an EMBL/GenBank/DDBJ whole genome shotgun (WGS) entry which is preliminary data.</text>
</comment>
<accession>A0ABV8DY65</accession>
<dbReference type="Proteomes" id="UP001595696">
    <property type="component" value="Unassembled WGS sequence"/>
</dbReference>
<reference evidence="2" key="1">
    <citation type="journal article" date="2019" name="Int. J. Syst. Evol. Microbiol.">
        <title>The Global Catalogue of Microorganisms (GCM) 10K type strain sequencing project: providing services to taxonomists for standard genome sequencing and annotation.</title>
        <authorList>
            <consortium name="The Broad Institute Genomics Platform"/>
            <consortium name="The Broad Institute Genome Sequencing Center for Infectious Disease"/>
            <person name="Wu L."/>
            <person name="Ma J."/>
        </authorList>
    </citation>
    <scope>NUCLEOTIDE SEQUENCE [LARGE SCALE GENOMIC DNA]</scope>
    <source>
        <strain evidence="2">CGMCC 4.7330</strain>
    </source>
</reference>
<proteinExistence type="predicted"/>
<evidence type="ECO:0000313" key="2">
    <source>
        <dbReference type="Proteomes" id="UP001595696"/>
    </source>
</evidence>
<dbReference type="RefSeq" id="WP_378614216.1">
    <property type="nucleotide sequence ID" value="NZ_JBHSAX010000017.1"/>
</dbReference>
<organism evidence="1 2">
    <name type="scientific">Nocardia jiangsuensis</name>
    <dbReference type="NCBI Taxonomy" id="1691563"/>
    <lineage>
        <taxon>Bacteria</taxon>
        <taxon>Bacillati</taxon>
        <taxon>Actinomycetota</taxon>
        <taxon>Actinomycetes</taxon>
        <taxon>Mycobacteriales</taxon>
        <taxon>Nocardiaceae</taxon>
        <taxon>Nocardia</taxon>
    </lineage>
</organism>